<dbReference type="SUPFAM" id="SSF47923">
    <property type="entry name" value="Ypt/Rab-GAP domain of gyp1p"/>
    <property type="match status" value="2"/>
</dbReference>
<proteinExistence type="predicted"/>
<feature type="compositionally biased region" description="Low complexity" evidence="2">
    <location>
        <begin position="390"/>
        <end position="399"/>
    </location>
</feature>
<feature type="compositionally biased region" description="Basic and acidic residues" evidence="2">
    <location>
        <begin position="297"/>
        <end position="310"/>
    </location>
</feature>
<dbReference type="GO" id="GO:0006888">
    <property type="term" value="P:endoplasmic reticulum to Golgi vesicle-mediated transport"/>
    <property type="evidence" value="ECO:0007669"/>
    <property type="project" value="TreeGrafter"/>
</dbReference>
<evidence type="ECO:0000313" key="5">
    <source>
        <dbReference type="EMBL" id="KZV91346.1"/>
    </source>
</evidence>
<keyword evidence="6" id="KW-1185">Reference proteome</keyword>
<dbReference type="Proteomes" id="UP000077266">
    <property type="component" value="Unassembled WGS sequence"/>
</dbReference>
<dbReference type="SMART" id="SM00164">
    <property type="entry name" value="TBC"/>
    <property type="match status" value="1"/>
</dbReference>
<protein>
    <recommendedName>
        <fullName evidence="4">Rab-GAP TBC domain-containing protein</fullName>
    </recommendedName>
</protein>
<dbReference type="GO" id="GO:0005096">
    <property type="term" value="F:GTPase activator activity"/>
    <property type="evidence" value="ECO:0007669"/>
    <property type="project" value="UniProtKB-KW"/>
</dbReference>
<keyword evidence="1" id="KW-0343">GTPase activation</keyword>
<dbReference type="InterPro" id="IPR045913">
    <property type="entry name" value="TBC20/Gyp8-like"/>
</dbReference>
<sequence>MDPGPDRDGAAMAQPLEHTAAAAAAAAAAADARDAWDWAALRALSLQPRGFGKERRRIWPFVLNAQHIKHRTNAGHQDQETEPSAHKDERQIKLDTDRSFVLYPVDAERKDELKHDLNDVIVSLFRKRPKLHYFQGYHDIVSVLFLTLPSEVLIPAVEKMSLHRVRDSMGNGLEPMIGQLRIMKRLLRLADPELAAMVESTTPLPYYALSNLLTLFSHDVPTLPLIQHVFDYLLCRPPLASIYLGVAVIMSHSNSVRKLVEEGEEGMLHAVLTSFPPVEDESSTDAVLQKPPAPTSAEHDSSVNHGREETGNSWIQPSPPPSQVPLLDEIAVSGAASEGSTTDVAESESESAPLLSDSWTATSPPPRAESLVESIVEKHPESEADSLLGASREASASSDVADDSTDNASTLADDPIPREPARPLTDLLRVADDLLSRFPPSDPRLAIDRILGPQSAIFTWSEDRKDMPSDDDAEKMVDAPELVVRSDFVDEDELPPPRRAEKRPRPQSWWLSGSGRKGNAPSPATIVAGVVLAVSIGIAVYDVSRRAQGRKEL</sequence>
<dbReference type="Pfam" id="PF00566">
    <property type="entry name" value="RabGAP-TBC"/>
    <property type="match status" value="1"/>
</dbReference>
<name>A0A165H277_EXIGL</name>
<keyword evidence="3" id="KW-1133">Transmembrane helix</keyword>
<dbReference type="GO" id="GO:0005789">
    <property type="term" value="C:endoplasmic reticulum membrane"/>
    <property type="evidence" value="ECO:0007669"/>
    <property type="project" value="TreeGrafter"/>
</dbReference>
<feature type="region of interest" description="Disordered" evidence="2">
    <location>
        <begin position="278"/>
        <end position="424"/>
    </location>
</feature>
<dbReference type="EMBL" id="KV426029">
    <property type="protein sequence ID" value="KZV91346.1"/>
    <property type="molecule type" value="Genomic_DNA"/>
</dbReference>
<feature type="region of interest" description="Disordered" evidence="2">
    <location>
        <begin position="70"/>
        <end position="89"/>
    </location>
</feature>
<dbReference type="STRING" id="1314781.A0A165H277"/>
<reference evidence="5 6" key="1">
    <citation type="journal article" date="2016" name="Mol. Biol. Evol.">
        <title>Comparative Genomics of Early-Diverging Mushroom-Forming Fungi Provides Insights into the Origins of Lignocellulose Decay Capabilities.</title>
        <authorList>
            <person name="Nagy L.G."/>
            <person name="Riley R."/>
            <person name="Tritt A."/>
            <person name="Adam C."/>
            <person name="Daum C."/>
            <person name="Floudas D."/>
            <person name="Sun H."/>
            <person name="Yadav J.S."/>
            <person name="Pangilinan J."/>
            <person name="Larsson K.H."/>
            <person name="Matsuura K."/>
            <person name="Barry K."/>
            <person name="Labutti K."/>
            <person name="Kuo R."/>
            <person name="Ohm R.A."/>
            <person name="Bhattacharya S.S."/>
            <person name="Shirouzu T."/>
            <person name="Yoshinaga Y."/>
            <person name="Martin F.M."/>
            <person name="Grigoriev I.V."/>
            <person name="Hibbett D.S."/>
        </authorList>
    </citation>
    <scope>NUCLEOTIDE SEQUENCE [LARGE SCALE GENOMIC DNA]</scope>
    <source>
        <strain evidence="5 6">HHB12029</strain>
    </source>
</reference>
<dbReference type="PANTHER" id="PTHR20913">
    <property type="entry name" value="TBC1 DOMAIN FAMILY MEMBER 20/GTPASE"/>
    <property type="match status" value="1"/>
</dbReference>
<dbReference type="InParanoid" id="A0A165H277"/>
<dbReference type="InterPro" id="IPR000195">
    <property type="entry name" value="Rab-GAP-TBC_dom"/>
</dbReference>
<accession>A0A165H277</accession>
<dbReference type="InterPro" id="IPR035969">
    <property type="entry name" value="Rab-GAP_TBC_sf"/>
</dbReference>
<organism evidence="5 6">
    <name type="scientific">Exidia glandulosa HHB12029</name>
    <dbReference type="NCBI Taxonomy" id="1314781"/>
    <lineage>
        <taxon>Eukaryota</taxon>
        <taxon>Fungi</taxon>
        <taxon>Dikarya</taxon>
        <taxon>Basidiomycota</taxon>
        <taxon>Agaricomycotina</taxon>
        <taxon>Agaricomycetes</taxon>
        <taxon>Auriculariales</taxon>
        <taxon>Exidiaceae</taxon>
        <taxon>Exidia</taxon>
    </lineage>
</organism>
<dbReference type="Gene3D" id="1.10.8.1310">
    <property type="match status" value="1"/>
</dbReference>
<dbReference type="OrthoDB" id="206700at2759"/>
<keyword evidence="3" id="KW-0812">Transmembrane</keyword>
<keyword evidence="3" id="KW-0472">Membrane</keyword>
<evidence type="ECO:0000256" key="1">
    <source>
        <dbReference type="ARBA" id="ARBA00022468"/>
    </source>
</evidence>
<evidence type="ECO:0000259" key="4">
    <source>
        <dbReference type="PROSITE" id="PS50086"/>
    </source>
</evidence>
<gene>
    <name evidence="5" type="ORF">EXIGLDRAFT_719411</name>
</gene>
<dbReference type="PROSITE" id="PS50086">
    <property type="entry name" value="TBC_RABGAP"/>
    <property type="match status" value="1"/>
</dbReference>
<evidence type="ECO:0000256" key="2">
    <source>
        <dbReference type="SAM" id="MobiDB-lite"/>
    </source>
</evidence>
<evidence type="ECO:0000313" key="6">
    <source>
        <dbReference type="Proteomes" id="UP000077266"/>
    </source>
</evidence>
<feature type="compositionally biased region" description="Basic and acidic residues" evidence="2">
    <location>
        <begin position="77"/>
        <end position="89"/>
    </location>
</feature>
<feature type="transmembrane region" description="Helical" evidence="3">
    <location>
        <begin position="524"/>
        <end position="543"/>
    </location>
</feature>
<dbReference type="Gene3D" id="1.10.472.80">
    <property type="entry name" value="Ypt/Rab-GAP domain of gyp1p, domain 3"/>
    <property type="match status" value="1"/>
</dbReference>
<dbReference type="PANTHER" id="PTHR20913:SF7">
    <property type="entry name" value="RE60063P"/>
    <property type="match status" value="1"/>
</dbReference>
<feature type="domain" description="Rab-GAP TBC" evidence="4">
    <location>
        <begin position="49"/>
        <end position="237"/>
    </location>
</feature>
<evidence type="ECO:0000256" key="3">
    <source>
        <dbReference type="SAM" id="Phobius"/>
    </source>
</evidence>
<feature type="region of interest" description="Disordered" evidence="2">
    <location>
        <begin position="486"/>
        <end position="522"/>
    </location>
</feature>
<dbReference type="AlphaFoldDB" id="A0A165H277"/>